<dbReference type="NCBIfam" id="NF003915">
    <property type="entry name" value="PRK05441.1"/>
    <property type="match status" value="1"/>
</dbReference>
<dbReference type="InterPro" id="IPR001347">
    <property type="entry name" value="SIS_dom"/>
</dbReference>
<protein>
    <recommendedName>
        <fullName evidence="3">N-acetylmuramic acid 6-phosphate etherase</fullName>
        <shortName evidence="3">MurNAc-6-P etherase</shortName>
        <ecNumber evidence="3">4.2.1.126</ecNumber>
    </recommendedName>
    <alternativeName>
        <fullName evidence="3">N-acetylmuramic acid 6-phosphate hydrolase</fullName>
    </alternativeName>
    <alternativeName>
        <fullName evidence="3">N-acetylmuramic acid 6-phosphate lyase</fullName>
    </alternativeName>
</protein>
<sequence>MKKHRTTETSNEKSLLLDEWSSFEIVQFMNQEDGGITNAVKEALPMIALAVDGIVDRWKLGGRIFVIGAGTSGRLGVVDAVELVPTFSIEEDRWIGILAGGYEAMWTSLEETEDDEQLIQSTLEDYNFSARDVLIGVTASGSTPFVLAAIHYGNERNGLTIGISNNESTMLSSICDYGIEAITGPEVIRGSTRLKAGTAQKMVLNMLSTASMVRVGKVYRNEMVDMKLINNKLVYRAVQTLMNATDLSEADAARILKENDHNLKVSIFRVLTGGTKEDSLHYLGEADGHIKHAIQLYYQKN</sequence>
<dbReference type="SUPFAM" id="SSF53697">
    <property type="entry name" value="SIS domain"/>
    <property type="match status" value="1"/>
</dbReference>
<keyword evidence="2 3" id="KW-0119">Carbohydrate metabolism</keyword>
<evidence type="ECO:0000313" key="6">
    <source>
        <dbReference type="Proteomes" id="UP001465426"/>
    </source>
</evidence>
<dbReference type="Gene3D" id="1.10.8.1080">
    <property type="match status" value="1"/>
</dbReference>
<comment type="caution">
    <text evidence="5">The sequence shown here is derived from an EMBL/GenBank/DDBJ whole genome shotgun (WGS) entry which is preliminary data.</text>
</comment>
<dbReference type="InterPro" id="IPR046348">
    <property type="entry name" value="SIS_dom_sf"/>
</dbReference>
<dbReference type="NCBIfam" id="NF009222">
    <property type="entry name" value="PRK12570.1"/>
    <property type="match status" value="1"/>
</dbReference>
<dbReference type="RefSeq" id="WP_031536831.1">
    <property type="nucleotide sequence ID" value="NZ_JBBMFN010000061.1"/>
</dbReference>
<dbReference type="EMBL" id="JBBMFN010000061">
    <property type="protein sequence ID" value="MEQ2467706.1"/>
    <property type="molecule type" value="Genomic_DNA"/>
</dbReference>
<comment type="miscellaneous">
    <text evidence="3">A lyase-type mechanism (elimination/hydration) is suggested for the cleavage of the lactyl ether bond of MurNAc 6-phosphate, with the formation of an alpha,beta-unsaturated aldehyde intermediate with (E)-stereochemistry, followed by the syn addition of water to give product.</text>
</comment>
<dbReference type="Gene3D" id="3.40.50.10490">
    <property type="entry name" value="Glucose-6-phosphate isomerase like protein, domain 1"/>
    <property type="match status" value="1"/>
</dbReference>
<evidence type="ECO:0000259" key="4">
    <source>
        <dbReference type="PROSITE" id="PS51464"/>
    </source>
</evidence>
<dbReference type="CDD" id="cd05007">
    <property type="entry name" value="SIS_Etherase"/>
    <property type="match status" value="1"/>
</dbReference>
<comment type="pathway">
    <text evidence="3">Amino-sugar metabolism; N-acetylmuramate degradation.</text>
</comment>
<reference evidence="5 6" key="1">
    <citation type="submission" date="2024-03" db="EMBL/GenBank/DDBJ databases">
        <title>Human intestinal bacterial collection.</title>
        <authorList>
            <person name="Pauvert C."/>
            <person name="Hitch T.C.A."/>
            <person name="Clavel T."/>
        </authorList>
    </citation>
    <scope>NUCLEOTIDE SEQUENCE [LARGE SCALE GENOMIC DNA]</scope>
    <source>
        <strain evidence="5 6">CLA-SR-H024</strain>
    </source>
</reference>
<comment type="similarity">
    <text evidence="3">Belongs to the GCKR-like family. MurNAc-6-P etherase subfamily.</text>
</comment>
<dbReference type="EC" id="4.2.1.126" evidence="3"/>
<dbReference type="PANTHER" id="PTHR10088">
    <property type="entry name" value="GLUCOKINASE REGULATORY PROTEIN"/>
    <property type="match status" value="1"/>
</dbReference>
<comment type="catalytic activity">
    <reaction evidence="3">
        <text>N-acetyl-D-muramate 6-phosphate + H2O = N-acetyl-D-glucosamine 6-phosphate + (R)-lactate</text>
        <dbReference type="Rhea" id="RHEA:26410"/>
        <dbReference type="ChEBI" id="CHEBI:15377"/>
        <dbReference type="ChEBI" id="CHEBI:16004"/>
        <dbReference type="ChEBI" id="CHEBI:57513"/>
        <dbReference type="ChEBI" id="CHEBI:58722"/>
        <dbReference type="EC" id="4.2.1.126"/>
    </reaction>
</comment>
<dbReference type="InterPro" id="IPR040190">
    <property type="entry name" value="MURQ/GCKR"/>
</dbReference>
<evidence type="ECO:0000256" key="1">
    <source>
        <dbReference type="ARBA" id="ARBA00023239"/>
    </source>
</evidence>
<evidence type="ECO:0000256" key="3">
    <source>
        <dbReference type="HAMAP-Rule" id="MF_00068"/>
    </source>
</evidence>
<dbReference type="PANTHER" id="PTHR10088:SF4">
    <property type="entry name" value="GLUCOKINASE REGULATORY PROTEIN"/>
    <property type="match status" value="1"/>
</dbReference>
<dbReference type="NCBIfam" id="TIGR00274">
    <property type="entry name" value="N-acetylmuramic acid 6-phosphate etherase"/>
    <property type="match status" value="1"/>
</dbReference>
<dbReference type="Pfam" id="PF22645">
    <property type="entry name" value="GKRP_SIS_N"/>
    <property type="match status" value="1"/>
</dbReference>
<comment type="subunit">
    <text evidence="3">Homodimer.</text>
</comment>
<organism evidence="5 6">
    <name type="scientific">Niallia hominis</name>
    <dbReference type="NCBI Taxonomy" id="3133173"/>
    <lineage>
        <taxon>Bacteria</taxon>
        <taxon>Bacillati</taxon>
        <taxon>Bacillota</taxon>
        <taxon>Bacilli</taxon>
        <taxon>Bacillales</taxon>
        <taxon>Bacillaceae</taxon>
        <taxon>Niallia</taxon>
    </lineage>
</organism>
<dbReference type="PROSITE" id="PS51464">
    <property type="entry name" value="SIS"/>
    <property type="match status" value="1"/>
</dbReference>
<feature type="active site" description="Proton donor" evidence="3">
    <location>
        <position position="82"/>
    </location>
</feature>
<keyword evidence="6" id="KW-1185">Reference proteome</keyword>
<evidence type="ECO:0000256" key="2">
    <source>
        <dbReference type="ARBA" id="ARBA00023277"/>
    </source>
</evidence>
<dbReference type="InterPro" id="IPR005488">
    <property type="entry name" value="Etherase_MurQ"/>
</dbReference>
<comment type="function">
    <text evidence="3">Specifically catalyzes the cleavage of the D-lactyl ether substituent of MurNAc 6-phosphate, producing GlcNAc 6-phosphate and D-lactate.</text>
</comment>
<proteinExistence type="inferred from homology"/>
<keyword evidence="1 3" id="KW-0456">Lyase</keyword>
<dbReference type="GO" id="GO:0016829">
    <property type="term" value="F:lyase activity"/>
    <property type="evidence" value="ECO:0007669"/>
    <property type="project" value="UniProtKB-KW"/>
</dbReference>
<feature type="active site" evidence="3">
    <location>
        <position position="113"/>
    </location>
</feature>
<feature type="domain" description="SIS" evidence="4">
    <location>
        <begin position="54"/>
        <end position="217"/>
    </location>
</feature>
<accession>A0ABV1F4R7</accession>
<gene>
    <name evidence="3 5" type="primary">murQ</name>
    <name evidence="5" type="ORF">WMO63_18780</name>
</gene>
<name>A0ABV1F4R7_9BACI</name>
<dbReference type="HAMAP" id="MF_00068">
    <property type="entry name" value="MurQ"/>
    <property type="match status" value="1"/>
</dbReference>
<evidence type="ECO:0000313" key="5">
    <source>
        <dbReference type="EMBL" id="MEQ2467706.1"/>
    </source>
</evidence>
<dbReference type="Proteomes" id="UP001465426">
    <property type="component" value="Unassembled WGS sequence"/>
</dbReference>